<evidence type="ECO:0000313" key="3">
    <source>
        <dbReference type="Proteomes" id="UP000005257"/>
    </source>
</evidence>
<evidence type="ECO:0000256" key="1">
    <source>
        <dbReference type="SAM" id="Phobius"/>
    </source>
</evidence>
<sequence>MNYLSQLIGILLGLIMYLCIIISMKIGDNTYIGDYFFKLFNMNNNKFIVAITFFVCLWIVGKIFKDKQAIWLNWGRLLLTGLMLVALVSYLVM</sequence>
<feature type="transmembrane region" description="Helical" evidence="1">
    <location>
        <begin position="47"/>
        <end position="64"/>
    </location>
</feature>
<accession>A0A9W3JVK5</accession>
<reference evidence="2 3" key="1">
    <citation type="journal article" date="2013" name="Genome Announc.">
        <title>Complete Genome Sequence of Bacillus thuringiensis Serovar Israelensis Strain HD-789.</title>
        <authorList>
            <person name="Doggett N.A."/>
            <person name="Stubben C.J."/>
            <person name="Chertkov O."/>
            <person name="Bruce D.C."/>
            <person name="Detter J.C."/>
            <person name="Johnson S.L."/>
            <person name="Han C.S."/>
        </authorList>
    </citation>
    <scope>NUCLEOTIDE SEQUENCE [LARGE SCALE GENOMIC DNA]</scope>
    <source>
        <strain evidence="2 3">HD-789</strain>
    </source>
</reference>
<feature type="transmembrane region" description="Helical" evidence="1">
    <location>
        <begin position="71"/>
        <end position="92"/>
    </location>
</feature>
<dbReference type="EMBL" id="CP003766">
    <property type="protein sequence ID" value="AFQ30534.1"/>
    <property type="molecule type" value="Genomic_DNA"/>
</dbReference>
<name>A0A9W3JVK5_BACTU</name>
<dbReference type="Proteomes" id="UP000005257">
    <property type="component" value="Plasmid pBTHD789-3"/>
</dbReference>
<feature type="transmembrane region" description="Helical" evidence="1">
    <location>
        <begin position="7"/>
        <end position="27"/>
    </location>
</feature>
<protein>
    <submittedName>
        <fullName evidence="2">Integral membrane protein</fullName>
    </submittedName>
</protein>
<organism evidence="2 3">
    <name type="scientific">Bacillus thuringiensis HD-789</name>
    <dbReference type="NCBI Taxonomy" id="1217737"/>
    <lineage>
        <taxon>Bacteria</taxon>
        <taxon>Bacillati</taxon>
        <taxon>Bacillota</taxon>
        <taxon>Bacilli</taxon>
        <taxon>Bacillales</taxon>
        <taxon>Bacillaceae</taxon>
        <taxon>Bacillus</taxon>
        <taxon>Bacillus cereus group</taxon>
    </lineage>
</organism>
<dbReference type="KEGG" id="btn:BTF1_32246"/>
<keyword evidence="1" id="KW-0472">Membrane</keyword>
<keyword evidence="1" id="KW-1133">Transmembrane helix</keyword>
<keyword evidence="1" id="KW-0812">Transmembrane</keyword>
<evidence type="ECO:0000313" key="2">
    <source>
        <dbReference type="EMBL" id="AFQ30534.1"/>
    </source>
</evidence>
<dbReference type="AlphaFoldDB" id="A0A9W3JVK5"/>
<geneLocation type="plasmid" evidence="2 3">
    <name>pBTHD789-3</name>
</geneLocation>
<proteinExistence type="predicted"/>
<keyword evidence="2" id="KW-0614">Plasmid</keyword>
<gene>
    <name evidence="2" type="ORF">BTF1_32246</name>
</gene>